<gene>
    <name evidence="1" type="ORF">Vau01_103310</name>
</gene>
<reference evidence="1" key="1">
    <citation type="submission" date="2021-01" db="EMBL/GenBank/DDBJ databases">
        <title>Whole genome shotgun sequence of Virgisporangium aurantiacum NBRC 16421.</title>
        <authorList>
            <person name="Komaki H."/>
            <person name="Tamura T."/>
        </authorList>
    </citation>
    <scope>NUCLEOTIDE SEQUENCE</scope>
    <source>
        <strain evidence="1">NBRC 16421</strain>
    </source>
</reference>
<proteinExistence type="predicted"/>
<dbReference type="EMBL" id="BOPG01000083">
    <property type="protein sequence ID" value="GIJ62815.1"/>
    <property type="molecule type" value="Genomic_DNA"/>
</dbReference>
<dbReference type="SUPFAM" id="SSF160631">
    <property type="entry name" value="SMI1/KNR4-like"/>
    <property type="match status" value="1"/>
</dbReference>
<dbReference type="Gene3D" id="3.40.1580.10">
    <property type="entry name" value="SMI1/KNR4-like"/>
    <property type="match status" value="1"/>
</dbReference>
<comment type="caution">
    <text evidence="1">The sequence shown here is derived from an EMBL/GenBank/DDBJ whole genome shotgun (WGS) entry which is preliminary data.</text>
</comment>
<evidence type="ECO:0008006" key="3">
    <source>
        <dbReference type="Google" id="ProtNLM"/>
    </source>
</evidence>
<evidence type="ECO:0000313" key="2">
    <source>
        <dbReference type="Proteomes" id="UP000612585"/>
    </source>
</evidence>
<accession>A0A8J4E599</accession>
<evidence type="ECO:0000313" key="1">
    <source>
        <dbReference type="EMBL" id="GIJ62815.1"/>
    </source>
</evidence>
<dbReference type="RefSeq" id="WP_204008705.1">
    <property type="nucleotide sequence ID" value="NZ_BOPG01000083.1"/>
</dbReference>
<organism evidence="1 2">
    <name type="scientific">Virgisporangium aurantiacum</name>
    <dbReference type="NCBI Taxonomy" id="175570"/>
    <lineage>
        <taxon>Bacteria</taxon>
        <taxon>Bacillati</taxon>
        <taxon>Actinomycetota</taxon>
        <taxon>Actinomycetes</taxon>
        <taxon>Micromonosporales</taxon>
        <taxon>Micromonosporaceae</taxon>
        <taxon>Virgisporangium</taxon>
    </lineage>
</organism>
<dbReference type="Proteomes" id="UP000612585">
    <property type="component" value="Unassembled WGS sequence"/>
</dbReference>
<protein>
    <recommendedName>
        <fullName evidence="3">SMI1/KNR4 family protein</fullName>
    </recommendedName>
</protein>
<name>A0A8J4E599_9ACTN</name>
<dbReference type="AlphaFoldDB" id="A0A8J4E599"/>
<dbReference type="InterPro" id="IPR037883">
    <property type="entry name" value="Knr4/Smi1-like_sf"/>
</dbReference>
<sequence>MFDPDAFRRVVAPPDHAPTAVDWGAVESRLGAPLPADYKGLVETYGPGSFGGFFRVFCPGSSHKSLDLEHQHERTTWALEYLAERGHSLPRDPAELLSFGRSDNGDVAYWVIGQRDDPDQWSVALGEPRGPLWEEYEGGAVEWLEAVLSRRLRMKIFPNDFPRRTVRFNPLG</sequence>
<keyword evidence="2" id="KW-1185">Reference proteome</keyword>